<accession>A0A6V8K4Q0</accession>
<dbReference type="RefSeq" id="WP_246273736.1">
    <property type="nucleotide sequence ID" value="NZ_BAABGO010000067.1"/>
</dbReference>
<dbReference type="InterPro" id="IPR027417">
    <property type="entry name" value="P-loop_NTPase"/>
</dbReference>
<feature type="domain" description="ORC1/DEAH AAA+ ATPase" evidence="1">
    <location>
        <begin position="27"/>
        <end position="152"/>
    </location>
</feature>
<name>A0A6V8K4Q0_9ACTN</name>
<organism evidence="2 3">
    <name type="scientific">Phytohabitans houttuyneae</name>
    <dbReference type="NCBI Taxonomy" id="1076126"/>
    <lineage>
        <taxon>Bacteria</taxon>
        <taxon>Bacillati</taxon>
        <taxon>Actinomycetota</taxon>
        <taxon>Actinomycetes</taxon>
        <taxon>Micromonosporales</taxon>
        <taxon>Micromonosporaceae</taxon>
    </lineage>
</organism>
<dbReference type="EMBL" id="BLPF01000001">
    <property type="protein sequence ID" value="GFJ77371.1"/>
    <property type="molecule type" value="Genomic_DNA"/>
</dbReference>
<dbReference type="Gene3D" id="3.40.50.300">
    <property type="entry name" value="P-loop containing nucleotide triphosphate hydrolases"/>
    <property type="match status" value="1"/>
</dbReference>
<reference evidence="2 3" key="2">
    <citation type="submission" date="2020-03" db="EMBL/GenBank/DDBJ databases">
        <authorList>
            <person name="Ichikawa N."/>
            <person name="Kimura A."/>
            <person name="Kitahashi Y."/>
            <person name="Uohara A."/>
        </authorList>
    </citation>
    <scope>NUCLEOTIDE SEQUENCE [LARGE SCALE GENOMIC DNA]</scope>
    <source>
        <strain evidence="2 3">NBRC 108639</strain>
    </source>
</reference>
<dbReference type="GO" id="GO:0016887">
    <property type="term" value="F:ATP hydrolysis activity"/>
    <property type="evidence" value="ECO:0007669"/>
    <property type="project" value="InterPro"/>
</dbReference>
<dbReference type="SUPFAM" id="SSF52540">
    <property type="entry name" value="P-loop containing nucleoside triphosphate hydrolases"/>
    <property type="match status" value="1"/>
</dbReference>
<evidence type="ECO:0000313" key="2">
    <source>
        <dbReference type="EMBL" id="GFJ77371.1"/>
    </source>
</evidence>
<dbReference type="Proteomes" id="UP000482800">
    <property type="component" value="Unassembled WGS sequence"/>
</dbReference>
<evidence type="ECO:0000259" key="1">
    <source>
        <dbReference type="Pfam" id="PF13401"/>
    </source>
</evidence>
<evidence type="ECO:0000313" key="3">
    <source>
        <dbReference type="Proteomes" id="UP000482800"/>
    </source>
</evidence>
<dbReference type="Pfam" id="PF13401">
    <property type="entry name" value="AAA_22"/>
    <property type="match status" value="1"/>
</dbReference>
<dbReference type="AlphaFoldDB" id="A0A6V8K4Q0"/>
<dbReference type="PROSITE" id="PS00039">
    <property type="entry name" value="DEAD_ATP_HELICASE"/>
    <property type="match status" value="1"/>
</dbReference>
<protein>
    <recommendedName>
        <fullName evidence="1">ORC1/DEAH AAA+ ATPase domain-containing protein</fullName>
    </recommendedName>
</protein>
<comment type="caution">
    <text evidence="2">The sequence shown here is derived from an EMBL/GenBank/DDBJ whole genome shotgun (WGS) entry which is preliminary data.</text>
</comment>
<keyword evidence="3" id="KW-1185">Reference proteome</keyword>
<sequence length="435" mass="48652">MPNPLRATDLFVGRQQLLAEVAELLDQGQSTLLLGGRRMGKTTLARELTSTLVGRTIVRTDAAGWGLKTEASALGALLSVVRGQRETEHSQATWDDIVEVLEQHRPLALVIDEADRILQPAWGPGFFTFLRWLDDTHLRSELAILLIGGPALVLFQDQEQGGSPPLNTAEQRYLESLDRDAVAELVHLAGGTVPTEEVMTLAGGHAWLTTRLLAEVWQGRSLDEAAEPIHERAASTFHSWQHQLGPRALEFLRTFPPQGLRPTDPNWASSRESARFARCVGVLRQEHGRLCRGPRIFFDWLDHQDPDAIRWDIAIAFAPQDEEKARTIRAHLPDDARTYFAPESTVDARRSDDQRLLPNLHGVASRLVLVISTAHYVANHWRHDEYLYLVSRGLRAHFVDLGRLPTSANGLAHYGTTPSELQRLAHTLRQELGYA</sequence>
<reference evidence="2 3" key="1">
    <citation type="submission" date="2020-03" db="EMBL/GenBank/DDBJ databases">
        <title>Whole genome shotgun sequence of Phytohabitans houttuyneae NBRC 108639.</title>
        <authorList>
            <person name="Komaki H."/>
            <person name="Tamura T."/>
        </authorList>
    </citation>
    <scope>NUCLEOTIDE SEQUENCE [LARGE SCALE GENOMIC DNA]</scope>
    <source>
        <strain evidence="2 3">NBRC 108639</strain>
    </source>
</reference>
<gene>
    <name evidence="2" type="ORF">Phou_015510</name>
</gene>
<dbReference type="InterPro" id="IPR000629">
    <property type="entry name" value="RNA-helicase_DEAD-box_CS"/>
</dbReference>
<proteinExistence type="predicted"/>
<dbReference type="InterPro" id="IPR049945">
    <property type="entry name" value="AAA_22"/>
</dbReference>